<evidence type="ECO:0000256" key="1">
    <source>
        <dbReference type="SAM" id="MobiDB-lite"/>
    </source>
</evidence>
<feature type="region of interest" description="Disordered" evidence="1">
    <location>
        <begin position="528"/>
        <end position="548"/>
    </location>
</feature>
<evidence type="ECO:0000313" key="3">
    <source>
        <dbReference type="Proteomes" id="UP000059188"/>
    </source>
</evidence>
<feature type="region of interest" description="Disordered" evidence="1">
    <location>
        <begin position="218"/>
        <end position="240"/>
    </location>
</feature>
<dbReference type="OrthoDB" id="3270314at2759"/>
<feature type="compositionally biased region" description="Polar residues" evidence="1">
    <location>
        <begin position="220"/>
        <end position="240"/>
    </location>
</feature>
<sequence length="583" mass="63256">MTLRSGMRLKALDSVFSIRQVFELCWKGETSCTVNPKSADFSHAKTRLLYADVWQNLALIRGFFWRRFTPGANSLLKTAAQVRMTGKIRMRGQIIRTFGVHRVVRSRMVSIVLALSLTIVPVVAPPITAGDIREQQETIAETIAEPADPALGIIQPASNLVVTIKPTPPSLYGPTALILEQMIIKGAAPTTDPVAAEDAASTPDEPAEAPIHLALPFSADPTTPNLPVPDTQTANSTRVTTASSAADFSLAITDDSSRLMDNHRPPTLLFVCELALLLEKITNSGEEPGVGTKDFLLQELELGMWDSLADMERWIRKRSGPPRAMEPNASQDTDTVIPSPRLIATPIPTFVMTSDPSISGTELGSPQPSSSDNTPIDWTFGPKVSTSHIEPMLYMLDEVASTEDPAEASPDADMEDNSEPEGDDMEGVMMSERNSLKDFDVNVTTSAVQAELESQSEEIASSDDQIPAVVEDSPGMIIEELADKLLVTWISSMEDPAHEEAILDSVQAEVEQAEEVEEEVEEVEEVDHKDEEVTEVEGGEDQEIKGNHDEDTVEETLAALEELHFSAAAGDFMAGLQAELAVG</sequence>
<gene>
    <name evidence="2" type="ORF">RSOLAG1IB_10406</name>
</gene>
<keyword evidence="3" id="KW-1185">Reference proteome</keyword>
<evidence type="ECO:0000313" key="2">
    <source>
        <dbReference type="EMBL" id="CEL62353.1"/>
    </source>
</evidence>
<proteinExistence type="predicted"/>
<organism evidence="2 3">
    <name type="scientific">Thanatephorus cucumeris (strain AG1-IB / isolate 7/3/14)</name>
    <name type="common">Lettuce bottom rot fungus</name>
    <name type="synonym">Rhizoctonia solani</name>
    <dbReference type="NCBI Taxonomy" id="1108050"/>
    <lineage>
        <taxon>Eukaryota</taxon>
        <taxon>Fungi</taxon>
        <taxon>Dikarya</taxon>
        <taxon>Basidiomycota</taxon>
        <taxon>Agaricomycotina</taxon>
        <taxon>Agaricomycetes</taxon>
        <taxon>Cantharellales</taxon>
        <taxon>Ceratobasidiaceae</taxon>
        <taxon>Rhizoctonia</taxon>
        <taxon>Rhizoctonia solani AG-1</taxon>
    </lineage>
</organism>
<protein>
    <submittedName>
        <fullName evidence="2">Uncharacterized protein</fullName>
    </submittedName>
</protein>
<feature type="region of interest" description="Disordered" evidence="1">
    <location>
        <begin position="401"/>
        <end position="426"/>
    </location>
</feature>
<reference evidence="2 3" key="1">
    <citation type="submission" date="2014-11" db="EMBL/GenBank/DDBJ databases">
        <authorList>
            <person name="Wibberg Daniel"/>
        </authorList>
    </citation>
    <scope>NUCLEOTIDE SEQUENCE [LARGE SCALE GENOMIC DNA]</scope>
    <source>
        <strain evidence="2">Rhizoctonia solani AG1-IB 7/3/14</strain>
    </source>
</reference>
<dbReference type="EMBL" id="LN679166">
    <property type="protein sequence ID" value="CEL62353.1"/>
    <property type="molecule type" value="Genomic_DNA"/>
</dbReference>
<feature type="region of interest" description="Disordered" evidence="1">
    <location>
        <begin position="354"/>
        <end position="376"/>
    </location>
</feature>
<name>A0A0B7G1I7_THACB</name>
<accession>A0A0B7G1I7</accession>
<dbReference type="AlphaFoldDB" id="A0A0B7G1I7"/>
<dbReference type="Proteomes" id="UP000059188">
    <property type="component" value="Unassembled WGS sequence"/>
</dbReference>
<feature type="compositionally biased region" description="Acidic residues" evidence="1">
    <location>
        <begin position="532"/>
        <end position="541"/>
    </location>
</feature>